<name>A0ABU6RQP7_9FABA</name>
<accession>A0ABU6RQP7</accession>
<dbReference type="Proteomes" id="UP001341840">
    <property type="component" value="Unassembled WGS sequence"/>
</dbReference>
<organism evidence="1 2">
    <name type="scientific">Stylosanthes scabra</name>
    <dbReference type="NCBI Taxonomy" id="79078"/>
    <lineage>
        <taxon>Eukaryota</taxon>
        <taxon>Viridiplantae</taxon>
        <taxon>Streptophyta</taxon>
        <taxon>Embryophyta</taxon>
        <taxon>Tracheophyta</taxon>
        <taxon>Spermatophyta</taxon>
        <taxon>Magnoliopsida</taxon>
        <taxon>eudicotyledons</taxon>
        <taxon>Gunneridae</taxon>
        <taxon>Pentapetalae</taxon>
        <taxon>rosids</taxon>
        <taxon>fabids</taxon>
        <taxon>Fabales</taxon>
        <taxon>Fabaceae</taxon>
        <taxon>Papilionoideae</taxon>
        <taxon>50 kb inversion clade</taxon>
        <taxon>dalbergioids sensu lato</taxon>
        <taxon>Dalbergieae</taxon>
        <taxon>Pterocarpus clade</taxon>
        <taxon>Stylosanthes</taxon>
    </lineage>
</organism>
<evidence type="ECO:0008006" key="3">
    <source>
        <dbReference type="Google" id="ProtNLM"/>
    </source>
</evidence>
<evidence type="ECO:0000313" key="2">
    <source>
        <dbReference type="Proteomes" id="UP001341840"/>
    </source>
</evidence>
<comment type="caution">
    <text evidence="1">The sequence shown here is derived from an EMBL/GenBank/DDBJ whole genome shotgun (WGS) entry which is preliminary data.</text>
</comment>
<keyword evidence="2" id="KW-1185">Reference proteome</keyword>
<protein>
    <recommendedName>
        <fullName evidence="3">Ubiquitin-like protease family profile domain-containing protein</fullName>
    </recommendedName>
</protein>
<reference evidence="1 2" key="1">
    <citation type="journal article" date="2023" name="Plants (Basel)">
        <title>Bridging the Gap: Combining Genomics and Transcriptomics Approaches to Understand Stylosanthes scabra, an Orphan Legume from the Brazilian Caatinga.</title>
        <authorList>
            <person name="Ferreira-Neto J.R.C."/>
            <person name="da Silva M.D."/>
            <person name="Binneck E."/>
            <person name="de Melo N.F."/>
            <person name="da Silva R.H."/>
            <person name="de Melo A.L.T.M."/>
            <person name="Pandolfi V."/>
            <person name="Bustamante F.O."/>
            <person name="Brasileiro-Vidal A.C."/>
            <person name="Benko-Iseppon A.M."/>
        </authorList>
    </citation>
    <scope>NUCLEOTIDE SEQUENCE [LARGE SCALE GENOMIC DNA]</scope>
    <source>
        <tissue evidence="1">Leaves</tissue>
    </source>
</reference>
<evidence type="ECO:0000313" key="1">
    <source>
        <dbReference type="EMBL" id="MED6126446.1"/>
    </source>
</evidence>
<sequence length="336" mass="37850">MAGLFTSTTEEGQEGAAANLDIPAVDKSWPLNLSTLVSGEPNKLKISLAKKGGSTSQRGGGKKRRACNMDPPILSIPSTFPMVFRPTVDMGLTKQQLKLVAYAFGDNLSTSEVLFKNKTTELHRKTMRTLCPLFPPHPELITISVLIASEVAAKSLAPRTWYLPYDFASHVEEEASLETMVFVPISDPIDGWYVLLLDVHNKERYVLDVCRSEERIPHRLKLMEDTCGVLGKMFVTDRNSVNFWQGSPDPTEWGDFLFPDSIPHDLTRNETGAWCLFWLQQDGVFSNRILGHMGSSDRVWMRAAWYILQSDSNQMRGYIKARADLLWRYMDVGTSL</sequence>
<dbReference type="EMBL" id="JASCZI010031295">
    <property type="protein sequence ID" value="MED6126446.1"/>
    <property type="molecule type" value="Genomic_DNA"/>
</dbReference>
<proteinExistence type="predicted"/>
<gene>
    <name evidence="1" type="ORF">PIB30_078520</name>
</gene>